<reference evidence="2" key="1">
    <citation type="submission" date="2021-06" db="EMBL/GenBank/DDBJ databases">
        <title>Propagation of a rapidly emergent carbapenem-resistant Acinetobacter baumannii lineage by various extra-hospital transmission networks.</title>
        <authorList>
            <person name="Calix J."/>
        </authorList>
    </citation>
    <scope>NUCLEOTIDE SEQUENCE</scope>
    <source>
        <strain evidence="2">WU_MDCI_Aw63</strain>
    </source>
</reference>
<name>A0AAW5R8Z0_ACIJU</name>
<protein>
    <submittedName>
        <fullName evidence="2">Phage tail tape measure protein</fullName>
    </submittedName>
</protein>
<evidence type="ECO:0000313" key="3">
    <source>
        <dbReference type="Proteomes" id="UP001208534"/>
    </source>
</evidence>
<dbReference type="InterPro" id="IPR010090">
    <property type="entry name" value="Phage_tape_meas"/>
</dbReference>
<accession>A0AAW5R8Z0</accession>
<dbReference type="Proteomes" id="UP001208534">
    <property type="component" value="Unassembled WGS sequence"/>
</dbReference>
<evidence type="ECO:0000313" key="2">
    <source>
        <dbReference type="EMBL" id="MCU4395969.1"/>
    </source>
</evidence>
<dbReference type="EMBL" id="JAHPRE010000008">
    <property type="protein sequence ID" value="MCU4395969.1"/>
    <property type="molecule type" value="Genomic_DNA"/>
</dbReference>
<feature type="domain" description="Phage tail tape measure protein" evidence="1">
    <location>
        <begin position="200"/>
        <end position="365"/>
    </location>
</feature>
<comment type="caution">
    <text evidence="2">The sequence shown here is derived from an EMBL/GenBank/DDBJ whole genome shotgun (WGS) entry which is preliminary data.</text>
</comment>
<dbReference type="RefSeq" id="WP_262578594.1">
    <property type="nucleotide sequence ID" value="NZ_JAHPRE010000008.1"/>
</dbReference>
<gene>
    <name evidence="2" type="ORF">KTH64_03060</name>
</gene>
<proteinExistence type="predicted"/>
<sequence>MSNSNSTVSLTLQIKGQQAGQEMKKISDQQISATKQINQQWTQIGSAQAKFVTTAKAGTQATMQTARASDGLLRTNRMMEGVLRQQSIQTRIQSQQFKQQQATVQRLTGLMQQQQQSAQQLARWMKQVDHSSNQTSTHAVTAAGSWKEAAKSMAAMYGTMQAINALRSAVTTNLDFERDVIEMKQNAGMTTSQAIEIRQAAIDSANYTLQTPQDVFKASKSFARAGDKYEDIKANTIEAARAATVYRATPEQVANMDFDLRTKMGVNNKDISAINNMLYYHGNSGRFEMSSFAQFAPEMLSAATNVGINGVEGSNFVGALSQVLMNKASINEPSKVKTMLEQGLGHITAPHYVKGLKKFDIDVEKYLPNGQFYGSGGVEGVLALTEEMKRKGLTNPFKLGQAGFADQETSKFWLSMMQYSSELKAEMERGRQAAKNDQIGVDLEEMRNSNFGKVKQAEITVEKAKLSDTGQKVSDAAGTGAQLLSEHPVAAATGATIAGAYGYKTFSAFRANGFLNSTKSLLRFGGVTTVGLGAYDAYSAYKNPILSTEQKKAEYTKAGVTTASTLAGAYAGAQTGAAIGGGFGAIFGGVGAVPGAAIGGFIGGVGGGAAGWWLGDQAGEELTANITSTSDNQVQAIQDMQSDLSSKLDLLISATQQNKPLPFKPVVIGGGSLMDQISQHARTEEKRHGVDLLSYGQK</sequence>
<organism evidence="2 3">
    <name type="scientific">Acinetobacter junii</name>
    <dbReference type="NCBI Taxonomy" id="40215"/>
    <lineage>
        <taxon>Bacteria</taxon>
        <taxon>Pseudomonadati</taxon>
        <taxon>Pseudomonadota</taxon>
        <taxon>Gammaproteobacteria</taxon>
        <taxon>Moraxellales</taxon>
        <taxon>Moraxellaceae</taxon>
        <taxon>Acinetobacter</taxon>
    </lineage>
</organism>
<dbReference type="AlphaFoldDB" id="A0AAW5R8Z0"/>
<evidence type="ECO:0000259" key="1">
    <source>
        <dbReference type="Pfam" id="PF10145"/>
    </source>
</evidence>
<dbReference type="Pfam" id="PF10145">
    <property type="entry name" value="PhageMin_Tail"/>
    <property type="match status" value="1"/>
</dbReference>
<dbReference type="NCBIfam" id="TIGR01760">
    <property type="entry name" value="tape_meas_TP901"/>
    <property type="match status" value="1"/>
</dbReference>